<evidence type="ECO:0000256" key="1">
    <source>
        <dbReference type="SAM" id="MobiDB-lite"/>
    </source>
</evidence>
<dbReference type="AlphaFoldDB" id="X1BQU6"/>
<accession>X1BQU6</accession>
<dbReference type="EMBL" id="BART01009982">
    <property type="protein sequence ID" value="GAG83532.1"/>
    <property type="molecule type" value="Genomic_DNA"/>
</dbReference>
<organism evidence="2">
    <name type="scientific">marine sediment metagenome</name>
    <dbReference type="NCBI Taxonomy" id="412755"/>
    <lineage>
        <taxon>unclassified sequences</taxon>
        <taxon>metagenomes</taxon>
        <taxon>ecological metagenomes</taxon>
    </lineage>
</organism>
<evidence type="ECO:0000313" key="2">
    <source>
        <dbReference type="EMBL" id="GAG83532.1"/>
    </source>
</evidence>
<gene>
    <name evidence="2" type="ORF">S01H4_21919</name>
</gene>
<protein>
    <submittedName>
        <fullName evidence="2">Uncharacterized protein</fullName>
    </submittedName>
</protein>
<reference evidence="2" key="1">
    <citation type="journal article" date="2014" name="Front. Microbiol.">
        <title>High frequency of phylogenetically diverse reductive dehalogenase-homologous genes in deep subseafloor sedimentary metagenomes.</title>
        <authorList>
            <person name="Kawai M."/>
            <person name="Futagami T."/>
            <person name="Toyoda A."/>
            <person name="Takaki Y."/>
            <person name="Nishi S."/>
            <person name="Hori S."/>
            <person name="Arai W."/>
            <person name="Tsubouchi T."/>
            <person name="Morono Y."/>
            <person name="Uchiyama I."/>
            <person name="Ito T."/>
            <person name="Fujiyama A."/>
            <person name="Inagaki F."/>
            <person name="Takami H."/>
        </authorList>
    </citation>
    <scope>NUCLEOTIDE SEQUENCE</scope>
    <source>
        <strain evidence="2">Expedition CK06-06</strain>
    </source>
</reference>
<proteinExistence type="predicted"/>
<name>X1BQU6_9ZZZZ</name>
<feature type="region of interest" description="Disordered" evidence="1">
    <location>
        <begin position="57"/>
        <end position="77"/>
    </location>
</feature>
<comment type="caution">
    <text evidence="2">The sequence shown here is derived from an EMBL/GenBank/DDBJ whole genome shotgun (WGS) entry which is preliminary data.</text>
</comment>
<sequence length="77" mass="8694">MTKSYPRLNDPEKELIHQIFKGNRDVEKLATSPGLDLAMKNKVDGLRILFAAALKRSRENESPSLEKVSKSGGEYEF</sequence>